<dbReference type="Proteomes" id="UP000276133">
    <property type="component" value="Unassembled WGS sequence"/>
</dbReference>
<evidence type="ECO:0008006" key="4">
    <source>
        <dbReference type="Google" id="ProtNLM"/>
    </source>
</evidence>
<accession>A0A3M7T0M3</accession>
<keyword evidence="3" id="KW-1185">Reference proteome</keyword>
<protein>
    <recommendedName>
        <fullName evidence="4">Coiled-coil-helix-coiled-coil-helix domain-containing 7</fullName>
    </recommendedName>
</protein>
<evidence type="ECO:0000313" key="3">
    <source>
        <dbReference type="Proteomes" id="UP000276133"/>
    </source>
</evidence>
<dbReference type="InterPro" id="IPR009069">
    <property type="entry name" value="Cys_alpha_HP_mot_SF"/>
</dbReference>
<organism evidence="2 3">
    <name type="scientific">Brachionus plicatilis</name>
    <name type="common">Marine rotifer</name>
    <name type="synonym">Brachionus muelleri</name>
    <dbReference type="NCBI Taxonomy" id="10195"/>
    <lineage>
        <taxon>Eukaryota</taxon>
        <taxon>Metazoa</taxon>
        <taxon>Spiralia</taxon>
        <taxon>Gnathifera</taxon>
        <taxon>Rotifera</taxon>
        <taxon>Eurotatoria</taxon>
        <taxon>Monogononta</taxon>
        <taxon>Pseudotrocha</taxon>
        <taxon>Ploima</taxon>
        <taxon>Brachionidae</taxon>
        <taxon>Brachionus</taxon>
    </lineage>
</organism>
<feature type="compositionally biased region" description="Polar residues" evidence="1">
    <location>
        <begin position="1"/>
        <end position="10"/>
    </location>
</feature>
<feature type="region of interest" description="Disordered" evidence="1">
    <location>
        <begin position="1"/>
        <end position="21"/>
    </location>
</feature>
<gene>
    <name evidence="2" type="ORF">BpHYR1_003994</name>
</gene>
<comment type="caution">
    <text evidence="2">The sequence shown here is derived from an EMBL/GenBank/DDBJ whole genome shotgun (WGS) entry which is preliminary data.</text>
</comment>
<name>A0A3M7T0M3_BRAPC</name>
<evidence type="ECO:0000256" key="1">
    <source>
        <dbReference type="SAM" id="MobiDB-lite"/>
    </source>
</evidence>
<sequence length="125" mass="15049">MSSLAPNYKQTTKENKEEQGELRELQLKQDAGQSIQSDFSNPCKREHEAYGRCITDKKHNSFLNCDDYLQNVKNCEKYWKEVQDYRVKYLDKSGFEYPKEEELEKWKSKMHDWYITKQLNPPEDI</sequence>
<reference evidence="2 3" key="1">
    <citation type="journal article" date="2018" name="Sci. Rep.">
        <title>Genomic signatures of local adaptation to the degree of environmental predictability in rotifers.</title>
        <authorList>
            <person name="Franch-Gras L."/>
            <person name="Hahn C."/>
            <person name="Garcia-Roger E.M."/>
            <person name="Carmona M.J."/>
            <person name="Serra M."/>
            <person name="Gomez A."/>
        </authorList>
    </citation>
    <scope>NUCLEOTIDE SEQUENCE [LARGE SCALE GENOMIC DNA]</scope>
    <source>
        <strain evidence="2">HYR1</strain>
    </source>
</reference>
<dbReference type="EMBL" id="REGN01000478">
    <property type="protein sequence ID" value="RNA41623.1"/>
    <property type="molecule type" value="Genomic_DNA"/>
</dbReference>
<dbReference type="OrthoDB" id="10309057at2759"/>
<feature type="compositionally biased region" description="Basic and acidic residues" evidence="1">
    <location>
        <begin position="11"/>
        <end position="21"/>
    </location>
</feature>
<evidence type="ECO:0000313" key="2">
    <source>
        <dbReference type="EMBL" id="RNA41623.1"/>
    </source>
</evidence>
<dbReference type="PROSITE" id="PS51808">
    <property type="entry name" value="CHCH"/>
    <property type="match status" value="1"/>
</dbReference>
<dbReference type="SUPFAM" id="SSF47072">
    <property type="entry name" value="Cysteine alpha-hairpin motif"/>
    <property type="match status" value="1"/>
</dbReference>
<dbReference type="AlphaFoldDB" id="A0A3M7T0M3"/>
<proteinExistence type="predicted"/>